<feature type="compositionally biased region" description="Basic and acidic residues" evidence="9">
    <location>
        <begin position="634"/>
        <end position="658"/>
    </location>
</feature>
<dbReference type="SMART" id="SM00220">
    <property type="entry name" value="S_TKc"/>
    <property type="match status" value="1"/>
</dbReference>
<dbReference type="PROSITE" id="PS50011">
    <property type="entry name" value="PROTEIN_KINASE_DOM"/>
    <property type="match status" value="1"/>
</dbReference>
<feature type="active site" description="Proton acceptor" evidence="6">
    <location>
        <position position="184"/>
    </location>
</feature>
<feature type="non-terminal residue" evidence="11">
    <location>
        <position position="1"/>
    </location>
</feature>
<keyword evidence="1" id="KW-0723">Serine/threonine-protein kinase</keyword>
<feature type="compositionally biased region" description="Polar residues" evidence="9">
    <location>
        <begin position="853"/>
        <end position="863"/>
    </location>
</feature>
<keyword evidence="5 7" id="KW-0067">ATP-binding</keyword>
<name>A0A3E2HAX7_SCYLI</name>
<dbReference type="InterPro" id="IPR030616">
    <property type="entry name" value="Aur-like"/>
</dbReference>
<dbReference type="SUPFAM" id="SSF56112">
    <property type="entry name" value="Protein kinase-like (PK-like)"/>
    <property type="match status" value="1"/>
</dbReference>
<feature type="compositionally biased region" description="Polar residues" evidence="9">
    <location>
        <begin position="714"/>
        <end position="723"/>
    </location>
</feature>
<feature type="compositionally biased region" description="Low complexity" evidence="9">
    <location>
        <begin position="662"/>
        <end position="672"/>
    </location>
</feature>
<evidence type="ECO:0000256" key="8">
    <source>
        <dbReference type="PIRSR" id="PIRSR630616-3"/>
    </source>
</evidence>
<dbReference type="OrthoDB" id="10252171at2759"/>
<evidence type="ECO:0000256" key="9">
    <source>
        <dbReference type="SAM" id="MobiDB-lite"/>
    </source>
</evidence>
<dbReference type="PANTHER" id="PTHR24350">
    <property type="entry name" value="SERINE/THREONINE-PROTEIN KINASE IAL-RELATED"/>
    <property type="match status" value="1"/>
</dbReference>
<feature type="cross-link" description="Glycyl lysine isopeptide (Lys-Gly) (interchain with G-Cter in SUMO2)" evidence="8">
    <location>
        <position position="186"/>
    </location>
</feature>
<feature type="binding site" evidence="7">
    <location>
        <position position="205"/>
    </location>
    <ligand>
        <name>ATP</name>
        <dbReference type="ChEBI" id="CHEBI:30616"/>
    </ligand>
</feature>
<dbReference type="STRING" id="5539.A0A3E2HAX7"/>
<dbReference type="PROSITE" id="PS00108">
    <property type="entry name" value="PROTEIN_KINASE_ST"/>
    <property type="match status" value="1"/>
</dbReference>
<dbReference type="GO" id="GO:0005524">
    <property type="term" value="F:ATP binding"/>
    <property type="evidence" value="ECO:0007669"/>
    <property type="project" value="UniProtKB-KW"/>
</dbReference>
<dbReference type="InterPro" id="IPR008271">
    <property type="entry name" value="Ser/Thr_kinase_AS"/>
</dbReference>
<proteinExistence type="predicted"/>
<evidence type="ECO:0000256" key="1">
    <source>
        <dbReference type="ARBA" id="ARBA00022527"/>
    </source>
</evidence>
<dbReference type="Pfam" id="PF00069">
    <property type="entry name" value="Pkinase"/>
    <property type="match status" value="1"/>
</dbReference>
<evidence type="ECO:0000313" key="12">
    <source>
        <dbReference type="Proteomes" id="UP000258309"/>
    </source>
</evidence>
<feature type="domain" description="Protein kinase" evidence="10">
    <location>
        <begin position="57"/>
        <end position="323"/>
    </location>
</feature>
<feature type="region of interest" description="Disordered" evidence="9">
    <location>
        <begin position="380"/>
        <end position="462"/>
    </location>
</feature>
<protein>
    <recommendedName>
        <fullName evidence="10">Protein kinase domain-containing protein</fullName>
    </recommendedName>
</protein>
<feature type="region of interest" description="Disordered" evidence="9">
    <location>
        <begin position="613"/>
        <end position="729"/>
    </location>
</feature>
<dbReference type="InterPro" id="IPR011009">
    <property type="entry name" value="Kinase-like_dom_sf"/>
</dbReference>
<keyword evidence="12" id="KW-1185">Reference proteome</keyword>
<sequence length="880" mass="98514">MSIPMRKAAAASPVMSYLSDFEHTKLDAQVYPGGVLQKHYISDPISGQRRVPKTKEWKVERLLGKGSFGEVRLEVHLEENERRAVKRIWASGSTFKMAYERELKALLEFSKPKYKESAVFVEFFGWFEDPESVYLAMEYVPLGDLEENVKAIGGTVKEAEVRDITHQILEGLKIMHLENFVHRDLKPKNVLVCQGPPRWWVKLADFGLSKRRTEETAYRTQTGTHAYMAPEILGYAPNVDAEGAGYTNAVDIWALGCIVYRLVKGAVPFPPGLSLIRFCDNESTFPSQGLALSELGVKFIRDLVVAYPSQRLTAQQALDHAWIGISSETSDSNIGHTIIETGESASTTSFGGYNTVTHPGLKSYGPGVSTPVVDPALARYGPPKASYHPPTVEDAEEETTVAHTLKADIASNRRQEQSPADATVFPRPDSQNASDDVEESEPTIKKPPSNANNLKSARPSVEKKETNAVMGYNYTLPWEVEEEWSTGIESIESDSNTQSSLDIPLGRSPSRTRFADHPFITVDDTRRWAERWQDPNFCLRTPEDAYECWQSQNLASGSRHPERSLSDTDATNGRGARRPKSPSQVIYYANENGHMFNPSQKKQHETYCWLETIIAPPSPPSPPLPRPQTFQSGDARDSRDRGRERGDSRLRKERRSAESDSDSSIYSSPRPASKSDKRYIVEPPSPPPSIKKPGLHSYSSAPPIIPNIYTTTPSGSQSMQSQFSRKESVPPIVRTTTYYVGDGFRGSRKKKSMEFDSESDAEPPVYSTRRTSSPRPEETRYHVSNGRSIPIPLRADHRDDKYARARTPSPPPGSRLSPERGSRGRQRQYYTDYHEPIVIPVRPKMSRRETGDRSSATQSSPLSPQVKWSPAYGPADVVYR</sequence>
<feature type="compositionally biased region" description="Basic and acidic residues" evidence="9">
    <location>
        <begin position="794"/>
        <end position="803"/>
    </location>
</feature>
<feature type="non-terminal residue" evidence="11">
    <location>
        <position position="880"/>
    </location>
</feature>
<dbReference type="OMA" id="NENGHMF"/>
<evidence type="ECO:0000256" key="2">
    <source>
        <dbReference type="ARBA" id="ARBA00022679"/>
    </source>
</evidence>
<keyword evidence="2" id="KW-0808">Transferase</keyword>
<keyword evidence="4" id="KW-0418">Kinase</keyword>
<feature type="region of interest" description="Disordered" evidence="9">
    <location>
        <begin position="553"/>
        <end position="583"/>
    </location>
</feature>
<reference evidence="11 12" key="1">
    <citation type="submission" date="2018-05" db="EMBL/GenBank/DDBJ databases">
        <title>Draft genome sequence of Scytalidium lignicola DSM 105466, a ubiquitous saprotrophic fungus.</title>
        <authorList>
            <person name="Buettner E."/>
            <person name="Gebauer A.M."/>
            <person name="Hofrichter M."/>
            <person name="Liers C."/>
            <person name="Kellner H."/>
        </authorList>
    </citation>
    <scope>NUCLEOTIDE SEQUENCE [LARGE SCALE GENOMIC DNA]</scope>
    <source>
        <strain evidence="11 12">DSM 105466</strain>
    </source>
</reference>
<evidence type="ECO:0000313" key="11">
    <source>
        <dbReference type="EMBL" id="RFU30292.1"/>
    </source>
</evidence>
<dbReference type="EMBL" id="NCSJ02000104">
    <property type="protein sequence ID" value="RFU30292.1"/>
    <property type="molecule type" value="Genomic_DNA"/>
</dbReference>
<comment type="caution">
    <text evidence="11">The sequence shown here is derived from an EMBL/GenBank/DDBJ whole genome shotgun (WGS) entry which is preliminary data.</text>
</comment>
<dbReference type="InterPro" id="IPR000719">
    <property type="entry name" value="Prot_kinase_dom"/>
</dbReference>
<dbReference type="Proteomes" id="UP000258309">
    <property type="component" value="Unassembled WGS sequence"/>
</dbReference>
<gene>
    <name evidence="11" type="ORF">B7463_g6070</name>
</gene>
<evidence type="ECO:0000256" key="3">
    <source>
        <dbReference type="ARBA" id="ARBA00022741"/>
    </source>
</evidence>
<feature type="compositionally biased region" description="Pro residues" evidence="9">
    <location>
        <begin position="616"/>
        <end position="626"/>
    </location>
</feature>
<dbReference type="AlphaFoldDB" id="A0A3E2HAX7"/>
<dbReference type="GO" id="GO:0004674">
    <property type="term" value="F:protein serine/threonine kinase activity"/>
    <property type="evidence" value="ECO:0007669"/>
    <property type="project" value="UniProtKB-KW"/>
</dbReference>
<feature type="binding site" evidence="7">
    <location>
        <position position="86"/>
    </location>
    <ligand>
        <name>ATP</name>
        <dbReference type="ChEBI" id="CHEBI:30616"/>
    </ligand>
</feature>
<evidence type="ECO:0000256" key="6">
    <source>
        <dbReference type="PIRSR" id="PIRSR630616-1"/>
    </source>
</evidence>
<accession>A0A3E2HAX7</accession>
<evidence type="ECO:0000256" key="7">
    <source>
        <dbReference type="PIRSR" id="PIRSR630616-2"/>
    </source>
</evidence>
<dbReference type="Gene3D" id="1.10.510.10">
    <property type="entry name" value="Transferase(Phosphotransferase) domain 1"/>
    <property type="match status" value="1"/>
</dbReference>
<feature type="region of interest" description="Disordered" evidence="9">
    <location>
        <begin position="742"/>
        <end position="880"/>
    </location>
</feature>
<evidence type="ECO:0000256" key="4">
    <source>
        <dbReference type="ARBA" id="ARBA00022777"/>
    </source>
</evidence>
<evidence type="ECO:0000256" key="5">
    <source>
        <dbReference type="ARBA" id="ARBA00022840"/>
    </source>
</evidence>
<organism evidence="11 12">
    <name type="scientific">Scytalidium lignicola</name>
    <name type="common">Hyphomycete</name>
    <dbReference type="NCBI Taxonomy" id="5539"/>
    <lineage>
        <taxon>Eukaryota</taxon>
        <taxon>Fungi</taxon>
        <taxon>Dikarya</taxon>
        <taxon>Ascomycota</taxon>
        <taxon>Pezizomycotina</taxon>
        <taxon>Leotiomycetes</taxon>
        <taxon>Leotiomycetes incertae sedis</taxon>
        <taxon>Scytalidium</taxon>
    </lineage>
</organism>
<keyword evidence="3 7" id="KW-0547">Nucleotide-binding</keyword>
<evidence type="ECO:0000259" key="10">
    <source>
        <dbReference type="PROSITE" id="PS50011"/>
    </source>
</evidence>